<reference evidence="2" key="1">
    <citation type="journal article" date="2023" name="G3 (Bethesda)">
        <title>Genome assembly and association tests identify interacting loci associated with vigor, precocity, and sex in interspecific pistachio rootstocks.</title>
        <authorList>
            <person name="Palmer W."/>
            <person name="Jacygrad E."/>
            <person name="Sagayaradj S."/>
            <person name="Cavanaugh K."/>
            <person name="Han R."/>
            <person name="Bertier L."/>
            <person name="Beede B."/>
            <person name="Kafkas S."/>
            <person name="Golino D."/>
            <person name="Preece J."/>
            <person name="Michelmore R."/>
        </authorList>
    </citation>
    <scope>NUCLEOTIDE SEQUENCE [LARGE SCALE GENOMIC DNA]</scope>
</reference>
<name>A0ACC0YYT6_9ROSI</name>
<gene>
    <name evidence="1" type="ORF">Pint_19015</name>
</gene>
<keyword evidence="2" id="KW-1185">Reference proteome</keyword>
<dbReference type="Proteomes" id="UP001163603">
    <property type="component" value="Chromosome 4"/>
</dbReference>
<accession>A0ACC0YYT6</accession>
<comment type="caution">
    <text evidence="1">The sequence shown here is derived from an EMBL/GenBank/DDBJ whole genome shotgun (WGS) entry which is preliminary data.</text>
</comment>
<proteinExistence type="predicted"/>
<organism evidence="1 2">
    <name type="scientific">Pistacia integerrima</name>
    <dbReference type="NCBI Taxonomy" id="434235"/>
    <lineage>
        <taxon>Eukaryota</taxon>
        <taxon>Viridiplantae</taxon>
        <taxon>Streptophyta</taxon>
        <taxon>Embryophyta</taxon>
        <taxon>Tracheophyta</taxon>
        <taxon>Spermatophyta</taxon>
        <taxon>Magnoliopsida</taxon>
        <taxon>eudicotyledons</taxon>
        <taxon>Gunneridae</taxon>
        <taxon>Pentapetalae</taxon>
        <taxon>rosids</taxon>
        <taxon>malvids</taxon>
        <taxon>Sapindales</taxon>
        <taxon>Anacardiaceae</taxon>
        <taxon>Pistacia</taxon>
    </lineage>
</organism>
<sequence>MTVSYARKGLFLKKSLILACLNYNLILTFISLPCNTPKIVDCDTFESQMEFPTELINDSRIKLRYKLLNLLIAEVPATGAQPVNLNNGYTIAAENQNQNDPVLSLKGHRSILTEIINGTRKLGETKGGPSTLKI</sequence>
<evidence type="ECO:0000313" key="1">
    <source>
        <dbReference type="EMBL" id="KAJ0042903.1"/>
    </source>
</evidence>
<evidence type="ECO:0000313" key="2">
    <source>
        <dbReference type="Proteomes" id="UP001163603"/>
    </source>
</evidence>
<protein>
    <submittedName>
        <fullName evidence="1">Uncharacterized protein</fullName>
    </submittedName>
</protein>
<dbReference type="EMBL" id="CM047739">
    <property type="protein sequence ID" value="KAJ0042903.1"/>
    <property type="molecule type" value="Genomic_DNA"/>
</dbReference>